<name>A0A7S6RCZ9_9CYAN</name>
<reference evidence="3" key="1">
    <citation type="submission" date="2020-10" db="EMBL/GenBank/DDBJ databases">
        <title>Genome-based taxonomic classification of the species Anabaenopsis elenkinii.</title>
        <authorList>
            <person name="Delbaje E."/>
            <person name="Andreote A.P.D."/>
            <person name="Pellegrinetti T.A."/>
            <person name="Cruz R.B."/>
            <person name="Branco L.H.Z."/>
            <person name="Fiore M.F."/>
        </authorList>
    </citation>
    <scope>NUCLEOTIDE SEQUENCE [LARGE SCALE GENOMIC DNA]</scope>
    <source>
        <strain evidence="3">CCIBt3563</strain>
    </source>
</reference>
<evidence type="ECO:0000313" key="3">
    <source>
        <dbReference type="Proteomes" id="UP000593846"/>
    </source>
</evidence>
<feature type="transmembrane region" description="Helical" evidence="1">
    <location>
        <begin position="6"/>
        <end position="30"/>
    </location>
</feature>
<proteinExistence type="predicted"/>
<dbReference type="AlphaFoldDB" id="A0A7S6RCZ9"/>
<gene>
    <name evidence="2" type="ORF">IM676_17275</name>
</gene>
<feature type="transmembrane region" description="Helical" evidence="1">
    <location>
        <begin position="100"/>
        <end position="122"/>
    </location>
</feature>
<evidence type="ECO:0000313" key="2">
    <source>
        <dbReference type="EMBL" id="QOV22400.1"/>
    </source>
</evidence>
<protein>
    <submittedName>
        <fullName evidence="2">Uncharacterized protein</fullName>
    </submittedName>
</protein>
<evidence type="ECO:0000256" key="1">
    <source>
        <dbReference type="SAM" id="Phobius"/>
    </source>
</evidence>
<keyword evidence="3" id="KW-1185">Reference proteome</keyword>
<keyword evidence="1" id="KW-0472">Membrane</keyword>
<keyword evidence="1" id="KW-1133">Transmembrane helix</keyword>
<keyword evidence="1" id="KW-0812">Transmembrane</keyword>
<dbReference type="KEGG" id="aee:IM676_17275"/>
<dbReference type="EMBL" id="CP063311">
    <property type="protein sequence ID" value="QOV22400.1"/>
    <property type="molecule type" value="Genomic_DNA"/>
</dbReference>
<organism evidence="2 3">
    <name type="scientific">Anabaenopsis elenkinii CCIBt3563</name>
    <dbReference type="NCBI Taxonomy" id="2779889"/>
    <lineage>
        <taxon>Bacteria</taxon>
        <taxon>Bacillati</taxon>
        <taxon>Cyanobacteriota</taxon>
        <taxon>Cyanophyceae</taxon>
        <taxon>Nostocales</taxon>
        <taxon>Nodulariaceae</taxon>
        <taxon>Anabaenopsis</taxon>
    </lineage>
</organism>
<dbReference type="RefSeq" id="WP_200988028.1">
    <property type="nucleotide sequence ID" value="NZ_CP063311.1"/>
</dbReference>
<sequence length="149" mass="17231">MKVKVVNFIAVGLFTLLVISPGILVFNIVWEKHLEFINMQNLVCDIHNNYTGHSEITLPETSTKLSQHQTNNQMSDSKALLQADRNLVNRLLVITQQYRFASILQWFVLITPVFVGLGIIIYDRYLAYRAAILKEQVEILEKLWQQSIE</sequence>
<accession>A0A7S6RCZ9</accession>
<dbReference type="Proteomes" id="UP000593846">
    <property type="component" value="Chromosome"/>
</dbReference>